<dbReference type="InterPro" id="IPR015590">
    <property type="entry name" value="Aldehyde_DH_dom"/>
</dbReference>
<dbReference type="CDD" id="cd07102">
    <property type="entry name" value="ALDH_EDX86601"/>
    <property type="match status" value="1"/>
</dbReference>
<proteinExistence type="inferred from homology"/>
<dbReference type="Gene3D" id="3.40.309.10">
    <property type="entry name" value="Aldehyde Dehydrogenase, Chain A, domain 2"/>
    <property type="match status" value="1"/>
</dbReference>
<feature type="active site" evidence="3">
    <location>
        <position position="240"/>
    </location>
</feature>
<evidence type="ECO:0000313" key="7">
    <source>
        <dbReference type="Proteomes" id="UP000217199"/>
    </source>
</evidence>
<evidence type="ECO:0000256" key="3">
    <source>
        <dbReference type="PROSITE-ProRule" id="PRU10007"/>
    </source>
</evidence>
<dbReference type="InterPro" id="IPR016163">
    <property type="entry name" value="Ald_DH_C"/>
</dbReference>
<keyword evidence="7" id="KW-1185">Reference proteome</keyword>
<protein>
    <submittedName>
        <fullName evidence="6">Succinate semialdehyde dehydrogenase</fullName>
    </submittedName>
</protein>
<organism evidence="6 7">
    <name type="scientific">Pyrrhoderma noxium</name>
    <dbReference type="NCBI Taxonomy" id="2282107"/>
    <lineage>
        <taxon>Eukaryota</taxon>
        <taxon>Fungi</taxon>
        <taxon>Dikarya</taxon>
        <taxon>Basidiomycota</taxon>
        <taxon>Agaricomycotina</taxon>
        <taxon>Agaricomycetes</taxon>
        <taxon>Hymenochaetales</taxon>
        <taxon>Hymenochaetaceae</taxon>
        <taxon>Pyrrhoderma</taxon>
    </lineage>
</organism>
<dbReference type="GO" id="GO:0016620">
    <property type="term" value="F:oxidoreductase activity, acting on the aldehyde or oxo group of donors, NAD or NADP as acceptor"/>
    <property type="evidence" value="ECO:0007669"/>
    <property type="project" value="InterPro"/>
</dbReference>
<evidence type="ECO:0000256" key="2">
    <source>
        <dbReference type="ARBA" id="ARBA00023002"/>
    </source>
</evidence>
<comment type="similarity">
    <text evidence="1 4">Belongs to the aldehyde dehydrogenase family.</text>
</comment>
<evidence type="ECO:0000256" key="4">
    <source>
        <dbReference type="RuleBase" id="RU003345"/>
    </source>
</evidence>
<dbReference type="Gene3D" id="3.40.605.10">
    <property type="entry name" value="Aldehyde Dehydrogenase, Chain A, domain 1"/>
    <property type="match status" value="1"/>
</dbReference>
<sequence>MHACTSNRIQTTIIPHTQKPLVTRTYPTNSELDAIIKSADEAQKKWAAVPLSERIAIGYKFIEEFKKREAEFPLELTQQMGRPVSQCAGELRGMVGRAEYMLSIAASSLSDVSLADTDLPGFKRYIKREPLGVILVISPWNFPYLVAINGVLPAIIAGNAVLLKPSPQTPLVAERFQRAFEAAGLPSGVMRAVHLGPEGVERAVKHELVDFVSFTGSVAGGQAVEKMATEASGFKGVALELGGKDPAYVRPDADLGYTVAELVDGAMFNSGQSCCAVERIYVHKSIYDKFVEAYVNSVKSYKLGDPTDSSTNLGPVVSVASAERIKKQVVDAVAAGAKALIPEDLFPAAVAGSAFVAPQVLVNVDHSMDVMKEETFGPIVGIQSVSSDEEAISLMNDSPYGLTASVWTDAANNEESETAFLKFVDALQTGTVFLNRCDYLDPALAWTGVKNSGRGISLSKFGYDQLTRAKSVHMKTKTK</sequence>
<reference evidence="6 7" key="1">
    <citation type="journal article" date="2017" name="Mol. Ecol.">
        <title>Comparative and population genomic landscape of Phellinus noxius: A hypervariable fungus causing root rot in trees.</title>
        <authorList>
            <person name="Chung C.L."/>
            <person name="Lee T.J."/>
            <person name="Akiba M."/>
            <person name="Lee H.H."/>
            <person name="Kuo T.H."/>
            <person name="Liu D."/>
            <person name="Ke H.M."/>
            <person name="Yokoi T."/>
            <person name="Roa M.B."/>
            <person name="Lu M.J."/>
            <person name="Chang Y.Y."/>
            <person name="Ann P.J."/>
            <person name="Tsai J.N."/>
            <person name="Chen C.Y."/>
            <person name="Tzean S.S."/>
            <person name="Ota Y."/>
            <person name="Hattori T."/>
            <person name="Sahashi N."/>
            <person name="Liou R.F."/>
            <person name="Kikuchi T."/>
            <person name="Tsai I.J."/>
        </authorList>
    </citation>
    <scope>NUCLEOTIDE SEQUENCE [LARGE SCALE GENOMIC DNA]</scope>
    <source>
        <strain evidence="6 7">FFPRI411160</strain>
    </source>
</reference>
<dbReference type="Pfam" id="PF00171">
    <property type="entry name" value="Aldedh"/>
    <property type="match status" value="1"/>
</dbReference>
<comment type="caution">
    <text evidence="6">The sequence shown here is derived from an EMBL/GenBank/DDBJ whole genome shotgun (WGS) entry which is preliminary data.</text>
</comment>
<evidence type="ECO:0000259" key="5">
    <source>
        <dbReference type="Pfam" id="PF00171"/>
    </source>
</evidence>
<dbReference type="InterPro" id="IPR016162">
    <property type="entry name" value="Ald_DH_N"/>
</dbReference>
<name>A0A286U5P1_9AGAM</name>
<dbReference type="Proteomes" id="UP000217199">
    <property type="component" value="Unassembled WGS sequence"/>
</dbReference>
<gene>
    <name evidence="6" type="ORF">PNOK_0946400</name>
</gene>
<accession>A0A286U5P1</accession>
<dbReference type="InterPro" id="IPR016161">
    <property type="entry name" value="Ald_DH/histidinol_DH"/>
</dbReference>
<dbReference type="OrthoDB" id="310895at2759"/>
<dbReference type="PANTHER" id="PTHR11699">
    <property type="entry name" value="ALDEHYDE DEHYDROGENASE-RELATED"/>
    <property type="match status" value="1"/>
</dbReference>
<keyword evidence="2 4" id="KW-0560">Oxidoreductase</keyword>
<dbReference type="FunFam" id="3.40.309.10:FF:000009">
    <property type="entry name" value="Aldehyde dehydrogenase A"/>
    <property type="match status" value="1"/>
</dbReference>
<feature type="domain" description="Aldehyde dehydrogenase" evidence="5">
    <location>
        <begin position="10"/>
        <end position="472"/>
    </location>
</feature>
<dbReference type="AlphaFoldDB" id="A0A286U5P1"/>
<dbReference type="STRING" id="2282107.A0A286U5P1"/>
<evidence type="ECO:0000313" key="6">
    <source>
        <dbReference type="EMBL" id="PAV14911.1"/>
    </source>
</evidence>
<dbReference type="InterPro" id="IPR029510">
    <property type="entry name" value="Ald_DH_CS_GLU"/>
</dbReference>
<dbReference type="SUPFAM" id="SSF53720">
    <property type="entry name" value="ALDH-like"/>
    <property type="match status" value="1"/>
</dbReference>
<dbReference type="PROSITE" id="PS00687">
    <property type="entry name" value="ALDEHYDE_DEHYDR_GLU"/>
    <property type="match status" value="1"/>
</dbReference>
<dbReference type="InParanoid" id="A0A286U5P1"/>
<dbReference type="EMBL" id="NBII01000011">
    <property type="protein sequence ID" value="PAV14911.1"/>
    <property type="molecule type" value="Genomic_DNA"/>
</dbReference>
<evidence type="ECO:0000256" key="1">
    <source>
        <dbReference type="ARBA" id="ARBA00009986"/>
    </source>
</evidence>